<evidence type="ECO:0000313" key="1">
    <source>
        <dbReference type="EMBL" id="WPU66861.1"/>
    </source>
</evidence>
<protein>
    <submittedName>
        <fullName evidence="1">Uncharacterized protein</fullName>
    </submittedName>
</protein>
<evidence type="ECO:0000313" key="2">
    <source>
        <dbReference type="Proteomes" id="UP001324634"/>
    </source>
</evidence>
<reference evidence="1 2" key="1">
    <citation type="submission" date="2023-11" db="EMBL/GenBank/DDBJ databases">
        <title>Peredibacter starrii A3.12.</title>
        <authorList>
            <person name="Mitchell R.J."/>
        </authorList>
    </citation>
    <scope>NUCLEOTIDE SEQUENCE [LARGE SCALE GENOMIC DNA]</scope>
    <source>
        <strain evidence="1 2">A3.12</strain>
    </source>
</reference>
<dbReference type="RefSeq" id="WP_321399489.1">
    <property type="nucleotide sequence ID" value="NZ_CP139487.1"/>
</dbReference>
<sequence length="50" mass="6029">MSETELTIITRRMLADDREFDRIWKLYKSKSIRVYGGFDEFKSVLQDLLN</sequence>
<accession>A0AAX4HTZ1</accession>
<dbReference type="Proteomes" id="UP001324634">
    <property type="component" value="Chromosome"/>
</dbReference>
<dbReference type="EMBL" id="CP139487">
    <property type="protein sequence ID" value="WPU66861.1"/>
    <property type="molecule type" value="Genomic_DNA"/>
</dbReference>
<dbReference type="AlphaFoldDB" id="A0AAX4HTZ1"/>
<organism evidence="1 2">
    <name type="scientific">Peredibacter starrii</name>
    <dbReference type="NCBI Taxonomy" id="28202"/>
    <lineage>
        <taxon>Bacteria</taxon>
        <taxon>Pseudomonadati</taxon>
        <taxon>Bdellovibrionota</taxon>
        <taxon>Bacteriovoracia</taxon>
        <taxon>Bacteriovoracales</taxon>
        <taxon>Bacteriovoracaceae</taxon>
        <taxon>Peredibacter</taxon>
    </lineage>
</organism>
<dbReference type="KEGG" id="psti:SOO65_08875"/>
<proteinExistence type="predicted"/>
<gene>
    <name evidence="1" type="ORF">SOO65_08875</name>
</gene>
<name>A0AAX4HTZ1_9BACT</name>
<keyword evidence="2" id="KW-1185">Reference proteome</keyword>